<reference evidence="6" key="1">
    <citation type="submission" date="2023-01" db="EMBL/GenBank/DDBJ databases">
        <title>Genome assembly of the deep-sea coral Lophelia pertusa.</title>
        <authorList>
            <person name="Herrera S."/>
            <person name="Cordes E."/>
        </authorList>
    </citation>
    <scope>NUCLEOTIDE SEQUENCE</scope>
    <source>
        <strain evidence="6">USNM1676648</strain>
        <tissue evidence="6">Polyp</tissue>
    </source>
</reference>
<dbReference type="Pfam" id="PF00040">
    <property type="entry name" value="fn2"/>
    <property type="match status" value="2"/>
</dbReference>
<protein>
    <recommendedName>
        <fullName evidence="5">Fibronectin type-II domain-containing protein</fullName>
    </recommendedName>
</protein>
<dbReference type="InterPro" id="IPR013806">
    <property type="entry name" value="Kringle-like"/>
</dbReference>
<sequence>MKHFVLLVTLLGGFLTPSRYASAVECEVSLPQHSNPDCTAIRNTALAQNKKIYTLKPASHGFALLNMTIPELAVVALTDPFSRSYTRSYIGLTGANNNIRDKYLNETARQEITDISEYLNISDFFQTVLEPVIGEQARLASRYEAFIEKTEWIDDRFFTQQRLAGNNPMSIMRVTNHEGRPTLKLFLVEEKRCTVKTEDGKWCHFPFRYRRKVYHKCTTDAKGNNVVEDNEAKDCSVQTTRGEWCHFPFTYKGVKYEECTRKNSFAPWCATVERLNYKDPRRGVCTKENKKKKNEGPVGLDWNKLKETLNPEFDWEAAIQAALKTEDSLEDSSCK</sequence>
<dbReference type="InterPro" id="IPR000562">
    <property type="entry name" value="FN_type2_dom"/>
</dbReference>
<comment type="caution">
    <text evidence="3">Lacks conserved residue(s) required for the propagation of feature annotation.</text>
</comment>
<name>A0A9W9YGD6_9CNID</name>
<dbReference type="EMBL" id="MU827778">
    <property type="protein sequence ID" value="KAJ7340315.1"/>
    <property type="molecule type" value="Genomic_DNA"/>
</dbReference>
<accession>A0A9W9YGD6</accession>
<evidence type="ECO:0000256" key="1">
    <source>
        <dbReference type="ARBA" id="ARBA00022737"/>
    </source>
</evidence>
<proteinExistence type="predicted"/>
<dbReference type="SUPFAM" id="SSF48484">
    <property type="entry name" value="Lipoxigenase"/>
    <property type="match status" value="1"/>
</dbReference>
<keyword evidence="1" id="KW-0677">Repeat</keyword>
<feature type="signal peptide" evidence="4">
    <location>
        <begin position="1"/>
        <end position="23"/>
    </location>
</feature>
<dbReference type="Gene3D" id="2.10.10.10">
    <property type="entry name" value="Fibronectin, type II, collagen-binding"/>
    <property type="match status" value="2"/>
</dbReference>
<comment type="caution">
    <text evidence="6">The sequence shown here is derived from an EMBL/GenBank/DDBJ whole genome shotgun (WGS) entry which is preliminary data.</text>
</comment>
<evidence type="ECO:0000256" key="3">
    <source>
        <dbReference type="PROSITE-ProRule" id="PRU00479"/>
    </source>
</evidence>
<organism evidence="6 7">
    <name type="scientific">Desmophyllum pertusum</name>
    <dbReference type="NCBI Taxonomy" id="174260"/>
    <lineage>
        <taxon>Eukaryota</taxon>
        <taxon>Metazoa</taxon>
        <taxon>Cnidaria</taxon>
        <taxon>Anthozoa</taxon>
        <taxon>Hexacorallia</taxon>
        <taxon>Scleractinia</taxon>
        <taxon>Caryophylliina</taxon>
        <taxon>Caryophylliidae</taxon>
        <taxon>Desmophyllum</taxon>
    </lineage>
</organism>
<dbReference type="SMART" id="SM00059">
    <property type="entry name" value="FN2"/>
    <property type="match status" value="1"/>
</dbReference>
<keyword evidence="4" id="KW-0732">Signal</keyword>
<keyword evidence="2" id="KW-1015">Disulfide bond</keyword>
<dbReference type="Gene3D" id="1.20.245.10">
    <property type="entry name" value="Lipoxygenase-1, Domain 5"/>
    <property type="match status" value="1"/>
</dbReference>
<evidence type="ECO:0000259" key="5">
    <source>
        <dbReference type="PROSITE" id="PS51092"/>
    </source>
</evidence>
<feature type="domain" description="Fibronectin type-II" evidence="5">
    <location>
        <begin position="240"/>
        <end position="287"/>
    </location>
</feature>
<dbReference type="InterPro" id="IPR036226">
    <property type="entry name" value="LipOase_C_sf"/>
</dbReference>
<evidence type="ECO:0000256" key="2">
    <source>
        <dbReference type="ARBA" id="ARBA00023157"/>
    </source>
</evidence>
<dbReference type="InterPro" id="IPR036943">
    <property type="entry name" value="FN_type2_sf"/>
</dbReference>
<evidence type="ECO:0000313" key="7">
    <source>
        <dbReference type="Proteomes" id="UP001163046"/>
    </source>
</evidence>
<dbReference type="OrthoDB" id="5948445at2759"/>
<dbReference type="AlphaFoldDB" id="A0A9W9YGD6"/>
<gene>
    <name evidence="6" type="ORF">OS493_003048</name>
</gene>
<dbReference type="SUPFAM" id="SSF57440">
    <property type="entry name" value="Kringle-like"/>
    <property type="match status" value="2"/>
</dbReference>
<evidence type="ECO:0000313" key="6">
    <source>
        <dbReference type="EMBL" id="KAJ7340315.1"/>
    </source>
</evidence>
<dbReference type="Proteomes" id="UP001163046">
    <property type="component" value="Unassembled WGS sequence"/>
</dbReference>
<evidence type="ECO:0000256" key="4">
    <source>
        <dbReference type="SAM" id="SignalP"/>
    </source>
</evidence>
<feature type="chain" id="PRO_5040765501" description="Fibronectin type-II domain-containing protein" evidence="4">
    <location>
        <begin position="24"/>
        <end position="335"/>
    </location>
</feature>
<dbReference type="PROSITE" id="PS51092">
    <property type="entry name" value="FN2_2"/>
    <property type="match status" value="1"/>
</dbReference>
<keyword evidence="7" id="KW-1185">Reference proteome</keyword>